<feature type="domain" description="DUF7143" evidence="1">
    <location>
        <begin position="4"/>
        <end position="112"/>
    </location>
</feature>
<dbReference type="Pfam" id="PF23631">
    <property type="entry name" value="DUF7143"/>
    <property type="match status" value="1"/>
</dbReference>
<evidence type="ECO:0000259" key="1">
    <source>
        <dbReference type="Pfam" id="PF23631"/>
    </source>
</evidence>
<dbReference type="EMBL" id="KZ998018">
    <property type="protein sequence ID" value="RKO86655.1"/>
    <property type="molecule type" value="Genomic_DNA"/>
</dbReference>
<name>A0A4P9W5Q9_9FUNG</name>
<dbReference type="PANTHER" id="PTHR37592">
    <property type="match status" value="1"/>
</dbReference>
<dbReference type="AlphaFoldDB" id="A0A4P9W5Q9"/>
<dbReference type="OrthoDB" id="2156243at2759"/>
<sequence>GLRDIIKEEVKFSRIDFTKSSKTPLGFALGRFPVDDPAKENLHSKQAELDVYRAAEFFVRKNGGHVALLKEIKVPKFFLQFQIARIEAAQRLPSTFKGGVKHQGQKVLKNAQG</sequence>
<feature type="non-terminal residue" evidence="2">
    <location>
        <position position="1"/>
    </location>
</feature>
<keyword evidence="3" id="KW-1185">Reference proteome</keyword>
<gene>
    <name evidence="2" type="ORF">BDK51DRAFT_1455</name>
</gene>
<feature type="non-terminal residue" evidence="2">
    <location>
        <position position="113"/>
    </location>
</feature>
<accession>A0A4P9W5Q9</accession>
<dbReference type="InterPro" id="IPR055567">
    <property type="entry name" value="DUF7143"/>
</dbReference>
<proteinExistence type="predicted"/>
<organism evidence="2 3">
    <name type="scientific">Blyttiomyces helicus</name>
    <dbReference type="NCBI Taxonomy" id="388810"/>
    <lineage>
        <taxon>Eukaryota</taxon>
        <taxon>Fungi</taxon>
        <taxon>Fungi incertae sedis</taxon>
        <taxon>Chytridiomycota</taxon>
        <taxon>Chytridiomycota incertae sedis</taxon>
        <taxon>Chytridiomycetes</taxon>
        <taxon>Chytridiomycetes incertae sedis</taxon>
        <taxon>Blyttiomyces</taxon>
    </lineage>
</organism>
<reference evidence="3" key="1">
    <citation type="journal article" date="2018" name="Nat. Microbiol.">
        <title>Leveraging single-cell genomics to expand the fungal tree of life.</title>
        <authorList>
            <person name="Ahrendt S.R."/>
            <person name="Quandt C.A."/>
            <person name="Ciobanu D."/>
            <person name="Clum A."/>
            <person name="Salamov A."/>
            <person name="Andreopoulos B."/>
            <person name="Cheng J.F."/>
            <person name="Woyke T."/>
            <person name="Pelin A."/>
            <person name="Henrissat B."/>
            <person name="Reynolds N.K."/>
            <person name="Benny G.L."/>
            <person name="Smith M.E."/>
            <person name="James T.Y."/>
            <person name="Grigoriev I.V."/>
        </authorList>
    </citation>
    <scope>NUCLEOTIDE SEQUENCE [LARGE SCALE GENOMIC DNA]</scope>
</reference>
<evidence type="ECO:0000313" key="3">
    <source>
        <dbReference type="Proteomes" id="UP000269721"/>
    </source>
</evidence>
<protein>
    <recommendedName>
        <fullName evidence="1">DUF7143 domain-containing protein</fullName>
    </recommendedName>
</protein>
<evidence type="ECO:0000313" key="2">
    <source>
        <dbReference type="EMBL" id="RKO86655.1"/>
    </source>
</evidence>
<dbReference type="PANTHER" id="PTHR37592:SF1">
    <property type="match status" value="1"/>
</dbReference>
<dbReference type="Proteomes" id="UP000269721">
    <property type="component" value="Unassembled WGS sequence"/>
</dbReference>